<feature type="compositionally biased region" description="Gly residues" evidence="1">
    <location>
        <begin position="138"/>
        <end position="148"/>
    </location>
</feature>
<evidence type="ECO:0000313" key="3">
    <source>
        <dbReference type="EMBL" id="GAA3506278.1"/>
    </source>
</evidence>
<reference evidence="4" key="1">
    <citation type="journal article" date="2019" name="Int. J. Syst. Evol. Microbiol.">
        <title>The Global Catalogue of Microorganisms (GCM) 10K type strain sequencing project: providing services to taxonomists for standard genome sequencing and annotation.</title>
        <authorList>
            <consortium name="The Broad Institute Genomics Platform"/>
            <consortium name="The Broad Institute Genome Sequencing Center for Infectious Disease"/>
            <person name="Wu L."/>
            <person name="Ma J."/>
        </authorList>
    </citation>
    <scope>NUCLEOTIDE SEQUENCE [LARGE SCALE GENOMIC DNA]</scope>
    <source>
        <strain evidence="4">JCM 4816</strain>
    </source>
</reference>
<evidence type="ECO:0000259" key="2">
    <source>
        <dbReference type="Pfam" id="PF00501"/>
    </source>
</evidence>
<feature type="domain" description="AMP-dependent synthetase/ligase" evidence="2">
    <location>
        <begin position="1"/>
        <end position="117"/>
    </location>
</feature>
<dbReference type="Gene3D" id="3.40.50.12780">
    <property type="entry name" value="N-terminal domain of ligase-like"/>
    <property type="match status" value="1"/>
</dbReference>
<sequence>MARTRYEWTVLCHALWTVGAEVVPIYPRPPRANRCEWILRDSGCVAVLVEDEQGVMTVGSGVRIAARLRHVWQLDAGALDQLAARGEYIPLATVESMRRIVLPDSTAVIAYTSGTSGPRHGLRPEPPQSGLSLRHAAGGLGAHGGTARGTGDPSSPSFPSPTSTA</sequence>
<dbReference type="InterPro" id="IPR000873">
    <property type="entry name" value="AMP-dep_synth/lig_dom"/>
</dbReference>
<comment type="caution">
    <text evidence="3">The sequence shown here is derived from an EMBL/GenBank/DDBJ whole genome shotgun (WGS) entry which is preliminary data.</text>
</comment>
<gene>
    <name evidence="3" type="ORF">GCM10019016_133930</name>
</gene>
<dbReference type="EMBL" id="BAAAXF010000090">
    <property type="protein sequence ID" value="GAA3506278.1"/>
    <property type="molecule type" value="Genomic_DNA"/>
</dbReference>
<keyword evidence="4" id="KW-1185">Reference proteome</keyword>
<evidence type="ECO:0000256" key="1">
    <source>
        <dbReference type="SAM" id="MobiDB-lite"/>
    </source>
</evidence>
<feature type="region of interest" description="Disordered" evidence="1">
    <location>
        <begin position="113"/>
        <end position="165"/>
    </location>
</feature>
<dbReference type="Proteomes" id="UP001501455">
    <property type="component" value="Unassembled WGS sequence"/>
</dbReference>
<organism evidence="3 4">
    <name type="scientific">Streptomyces prasinosporus</name>
    <dbReference type="NCBI Taxonomy" id="68256"/>
    <lineage>
        <taxon>Bacteria</taxon>
        <taxon>Bacillati</taxon>
        <taxon>Actinomycetota</taxon>
        <taxon>Actinomycetes</taxon>
        <taxon>Kitasatosporales</taxon>
        <taxon>Streptomycetaceae</taxon>
        <taxon>Streptomyces</taxon>
        <taxon>Streptomyces albogriseolus group</taxon>
    </lineage>
</organism>
<feature type="compositionally biased region" description="Low complexity" evidence="1">
    <location>
        <begin position="149"/>
        <end position="165"/>
    </location>
</feature>
<dbReference type="InterPro" id="IPR042099">
    <property type="entry name" value="ANL_N_sf"/>
</dbReference>
<protein>
    <recommendedName>
        <fullName evidence="2">AMP-dependent synthetase/ligase domain-containing protein</fullName>
    </recommendedName>
</protein>
<dbReference type="SUPFAM" id="SSF56801">
    <property type="entry name" value="Acetyl-CoA synthetase-like"/>
    <property type="match status" value="1"/>
</dbReference>
<evidence type="ECO:0000313" key="4">
    <source>
        <dbReference type="Proteomes" id="UP001501455"/>
    </source>
</evidence>
<accession>A0ABP6UHS2</accession>
<dbReference type="Pfam" id="PF00501">
    <property type="entry name" value="AMP-binding"/>
    <property type="match status" value="1"/>
</dbReference>
<proteinExistence type="predicted"/>
<name>A0ABP6UHS2_9ACTN</name>